<gene>
    <name evidence="1" type="ORF">ENT17_06030</name>
</gene>
<dbReference type="AlphaFoldDB" id="A0A7C4KZA5"/>
<protein>
    <submittedName>
        <fullName evidence="1">Flagellar protein FliS</fullName>
    </submittedName>
</protein>
<name>A0A7C4KZA5_9CHLR</name>
<accession>A0A7C4KZA5</accession>
<reference evidence="1" key="1">
    <citation type="journal article" date="2020" name="mSystems">
        <title>Genome- and Community-Level Interaction Insights into Carbon Utilization and Element Cycling Functions of Hydrothermarchaeota in Hydrothermal Sediment.</title>
        <authorList>
            <person name="Zhou Z."/>
            <person name="Liu Y."/>
            <person name="Xu W."/>
            <person name="Pan J."/>
            <person name="Luo Z.H."/>
            <person name="Li M."/>
        </authorList>
    </citation>
    <scope>NUCLEOTIDE SEQUENCE [LARGE SCALE GENOMIC DNA]</scope>
    <source>
        <strain evidence="1">SpSt-556</strain>
    </source>
</reference>
<dbReference type="GO" id="GO:0044780">
    <property type="term" value="P:bacterial-type flagellum assembly"/>
    <property type="evidence" value="ECO:0007669"/>
    <property type="project" value="InterPro"/>
</dbReference>
<comment type="caution">
    <text evidence="1">The sequence shown here is derived from an EMBL/GenBank/DDBJ whole genome shotgun (WGS) entry which is preliminary data.</text>
</comment>
<keyword evidence="1" id="KW-0282">Flagellum</keyword>
<dbReference type="InterPro" id="IPR003713">
    <property type="entry name" value="FliS"/>
</dbReference>
<sequence length="124" mass="14200">MYQTAYRTQEYRQQDVMGASPLRLVIMAYDLAIQSCEVKDFEKATKAISVLRDALNFDYPEVAVGLFRLYQWCLDCIRKGEYDEALHVLKELRDAWKMTEKRFAPPPQPGVPAAAYTSTITQAA</sequence>
<dbReference type="Gene3D" id="1.20.120.340">
    <property type="entry name" value="Flagellar protein FliS"/>
    <property type="match status" value="1"/>
</dbReference>
<dbReference type="SUPFAM" id="SSF101116">
    <property type="entry name" value="Flagellar export chaperone FliS"/>
    <property type="match status" value="1"/>
</dbReference>
<organism evidence="1">
    <name type="scientific">Bellilinea caldifistulae</name>
    <dbReference type="NCBI Taxonomy" id="360411"/>
    <lineage>
        <taxon>Bacteria</taxon>
        <taxon>Bacillati</taxon>
        <taxon>Chloroflexota</taxon>
        <taxon>Anaerolineae</taxon>
        <taxon>Anaerolineales</taxon>
        <taxon>Anaerolineaceae</taxon>
        <taxon>Bellilinea</taxon>
    </lineage>
</organism>
<keyword evidence="1" id="KW-0969">Cilium</keyword>
<keyword evidence="1" id="KW-0966">Cell projection</keyword>
<dbReference type="Pfam" id="PF02561">
    <property type="entry name" value="FliS"/>
    <property type="match status" value="1"/>
</dbReference>
<proteinExistence type="predicted"/>
<evidence type="ECO:0000313" key="1">
    <source>
        <dbReference type="EMBL" id="HGS87162.1"/>
    </source>
</evidence>
<dbReference type="EMBL" id="DSXR01000057">
    <property type="protein sequence ID" value="HGS87162.1"/>
    <property type="molecule type" value="Genomic_DNA"/>
</dbReference>
<dbReference type="InterPro" id="IPR036584">
    <property type="entry name" value="FliS_sf"/>
</dbReference>